<reference evidence="2" key="1">
    <citation type="submission" date="2023-06" db="EMBL/GenBank/DDBJ databases">
        <authorList>
            <person name="Kurt Z."/>
        </authorList>
    </citation>
    <scope>NUCLEOTIDE SEQUENCE</scope>
</reference>
<dbReference type="AlphaFoldDB" id="A0AA86NQ77"/>
<sequence>MSLMKSDNQPETIKKFDVSKIKGQLDEGLMNKLKSKKQSKQLDTNIDQPVEQEEDKDELMLSTDENQQEQPEKKKKKKKRITEDVPQNDEVKKESLVEDQESGEDQMDQIKKKRKPKIKKIADPTKQVEKPLEYQRQDICLSNAQNLETKLMLEYTMKYFDSDLQSDLKQFMQLQFKVEKSMVNFISTAKGGNVEVQTKKVFKSERNLLAFTKFEFNDLLCTILFNKDEEDEFELGVNEGDYKLICFGLCLILARIK</sequence>
<evidence type="ECO:0000313" key="4">
    <source>
        <dbReference type="Proteomes" id="UP001642409"/>
    </source>
</evidence>
<accession>A0AA86NQ77</accession>
<evidence type="ECO:0000256" key="1">
    <source>
        <dbReference type="SAM" id="MobiDB-lite"/>
    </source>
</evidence>
<proteinExistence type="predicted"/>
<feature type="compositionally biased region" description="Acidic residues" evidence="1">
    <location>
        <begin position="97"/>
        <end position="107"/>
    </location>
</feature>
<feature type="compositionally biased region" description="Basic and acidic residues" evidence="1">
    <location>
        <begin position="12"/>
        <end position="25"/>
    </location>
</feature>
<name>A0AA86NQ77_9EUKA</name>
<organism evidence="2">
    <name type="scientific">Hexamita inflata</name>
    <dbReference type="NCBI Taxonomy" id="28002"/>
    <lineage>
        <taxon>Eukaryota</taxon>
        <taxon>Metamonada</taxon>
        <taxon>Diplomonadida</taxon>
        <taxon>Hexamitidae</taxon>
        <taxon>Hexamitinae</taxon>
        <taxon>Hexamita</taxon>
    </lineage>
</organism>
<feature type="compositionally biased region" description="Polar residues" evidence="1">
    <location>
        <begin position="1"/>
        <end position="11"/>
    </location>
</feature>
<dbReference type="EMBL" id="CAXDID020000346">
    <property type="protein sequence ID" value="CAL6080474.1"/>
    <property type="molecule type" value="Genomic_DNA"/>
</dbReference>
<comment type="caution">
    <text evidence="2">The sequence shown here is derived from an EMBL/GenBank/DDBJ whole genome shotgun (WGS) entry which is preliminary data.</text>
</comment>
<dbReference type="Proteomes" id="UP001642409">
    <property type="component" value="Unassembled WGS sequence"/>
</dbReference>
<evidence type="ECO:0000313" key="2">
    <source>
        <dbReference type="EMBL" id="CAI9924517.1"/>
    </source>
</evidence>
<evidence type="ECO:0000313" key="3">
    <source>
        <dbReference type="EMBL" id="CAL6080474.1"/>
    </source>
</evidence>
<reference evidence="3 4" key="2">
    <citation type="submission" date="2024-07" db="EMBL/GenBank/DDBJ databases">
        <authorList>
            <person name="Akdeniz Z."/>
        </authorList>
    </citation>
    <scope>NUCLEOTIDE SEQUENCE [LARGE SCALE GENOMIC DNA]</scope>
</reference>
<protein>
    <submittedName>
        <fullName evidence="3">Hypothetical_protein</fullName>
    </submittedName>
</protein>
<keyword evidence="4" id="KW-1185">Reference proteome</keyword>
<gene>
    <name evidence="2" type="ORF">HINF_LOCUS12162</name>
    <name evidence="3" type="ORF">HINF_LOCUS59885</name>
</gene>
<feature type="region of interest" description="Disordered" evidence="1">
    <location>
        <begin position="1"/>
        <end position="123"/>
    </location>
</feature>
<dbReference type="EMBL" id="CATOUU010000314">
    <property type="protein sequence ID" value="CAI9924517.1"/>
    <property type="molecule type" value="Genomic_DNA"/>
</dbReference>